<dbReference type="AlphaFoldDB" id="A0A316EZP7"/>
<dbReference type="PANTHER" id="PTHR35008">
    <property type="entry name" value="BLL4482 PROTEIN-RELATED"/>
    <property type="match status" value="1"/>
</dbReference>
<protein>
    <submittedName>
        <fullName evidence="7">Mono/diheme cytochrome c family protein</fullName>
    </submittedName>
</protein>
<evidence type="ECO:0000256" key="5">
    <source>
        <dbReference type="SAM" id="Phobius"/>
    </source>
</evidence>
<dbReference type="GO" id="GO:0046872">
    <property type="term" value="F:metal ion binding"/>
    <property type="evidence" value="ECO:0007669"/>
    <property type="project" value="UniProtKB-KW"/>
</dbReference>
<feature type="domain" description="Cytochrome c" evidence="6">
    <location>
        <begin position="129"/>
        <end position="220"/>
    </location>
</feature>
<gene>
    <name evidence="7" type="ORF">C7419_1012035</name>
</gene>
<feature type="transmembrane region" description="Helical" evidence="5">
    <location>
        <begin position="91"/>
        <end position="115"/>
    </location>
</feature>
<keyword evidence="5" id="KW-0812">Transmembrane</keyword>
<accession>A0A316EZP7</accession>
<organism evidence="7 8">
    <name type="scientific">Cupriavidus plantarum</name>
    <dbReference type="NCBI Taxonomy" id="942865"/>
    <lineage>
        <taxon>Bacteria</taxon>
        <taxon>Pseudomonadati</taxon>
        <taxon>Pseudomonadota</taxon>
        <taxon>Betaproteobacteria</taxon>
        <taxon>Burkholderiales</taxon>
        <taxon>Burkholderiaceae</taxon>
        <taxon>Cupriavidus</taxon>
    </lineage>
</organism>
<dbReference type="SUPFAM" id="SSF46626">
    <property type="entry name" value="Cytochrome c"/>
    <property type="match status" value="1"/>
</dbReference>
<dbReference type="RefSeq" id="WP_109581772.1">
    <property type="nucleotide sequence ID" value="NZ_QGGT01000001.1"/>
</dbReference>
<dbReference type="Proteomes" id="UP000245754">
    <property type="component" value="Unassembled WGS sequence"/>
</dbReference>
<name>A0A316EZP7_9BURK</name>
<evidence type="ECO:0000256" key="4">
    <source>
        <dbReference type="PROSITE-ProRule" id="PRU00433"/>
    </source>
</evidence>
<reference evidence="7 8" key="1">
    <citation type="submission" date="2018-05" db="EMBL/GenBank/DDBJ databases">
        <title>Genomic Encyclopedia of Type Strains, Phase IV (KMG-V): Genome sequencing to study the core and pangenomes of soil and plant-associated prokaryotes.</title>
        <authorList>
            <person name="Whitman W."/>
        </authorList>
    </citation>
    <scope>NUCLEOTIDE SEQUENCE [LARGE SCALE GENOMIC DNA]</scope>
    <source>
        <strain evidence="7 8">SLV-132</strain>
    </source>
</reference>
<keyword evidence="1 4" id="KW-0349">Heme</keyword>
<keyword evidence="3 4" id="KW-0408">Iron</keyword>
<dbReference type="PANTHER" id="PTHR35008:SF8">
    <property type="entry name" value="ALCOHOL DEHYDROGENASE CYTOCHROME C SUBUNIT"/>
    <property type="match status" value="1"/>
</dbReference>
<dbReference type="EMBL" id="QGGT01000001">
    <property type="protein sequence ID" value="PWK38144.1"/>
    <property type="molecule type" value="Genomic_DNA"/>
</dbReference>
<evidence type="ECO:0000256" key="2">
    <source>
        <dbReference type="ARBA" id="ARBA00022723"/>
    </source>
</evidence>
<evidence type="ECO:0000259" key="6">
    <source>
        <dbReference type="PROSITE" id="PS51007"/>
    </source>
</evidence>
<keyword evidence="5" id="KW-0472">Membrane</keyword>
<evidence type="ECO:0000256" key="1">
    <source>
        <dbReference type="ARBA" id="ARBA00022617"/>
    </source>
</evidence>
<proteinExistence type="predicted"/>
<dbReference type="GO" id="GO:0020037">
    <property type="term" value="F:heme binding"/>
    <property type="evidence" value="ECO:0007669"/>
    <property type="project" value="InterPro"/>
</dbReference>
<dbReference type="InterPro" id="IPR051459">
    <property type="entry name" value="Cytochrome_c-type_DH"/>
</dbReference>
<dbReference type="Pfam" id="PF13442">
    <property type="entry name" value="Cytochrome_CBB3"/>
    <property type="match status" value="1"/>
</dbReference>
<evidence type="ECO:0000313" key="8">
    <source>
        <dbReference type="Proteomes" id="UP000245754"/>
    </source>
</evidence>
<dbReference type="Gene3D" id="1.10.760.10">
    <property type="entry name" value="Cytochrome c-like domain"/>
    <property type="match status" value="1"/>
</dbReference>
<evidence type="ECO:0000256" key="3">
    <source>
        <dbReference type="ARBA" id="ARBA00023004"/>
    </source>
</evidence>
<keyword evidence="8" id="KW-1185">Reference proteome</keyword>
<keyword evidence="2 4" id="KW-0479">Metal-binding</keyword>
<dbReference type="InterPro" id="IPR036909">
    <property type="entry name" value="Cyt_c-like_dom_sf"/>
</dbReference>
<keyword evidence="5" id="KW-1133">Transmembrane helix</keyword>
<dbReference type="InterPro" id="IPR009056">
    <property type="entry name" value="Cyt_c-like_dom"/>
</dbReference>
<comment type="caution">
    <text evidence="7">The sequence shown here is derived from an EMBL/GenBank/DDBJ whole genome shotgun (WGS) entry which is preliminary data.</text>
</comment>
<dbReference type="GO" id="GO:0009055">
    <property type="term" value="F:electron transfer activity"/>
    <property type="evidence" value="ECO:0007669"/>
    <property type="project" value="InterPro"/>
</dbReference>
<dbReference type="PROSITE" id="PS51007">
    <property type="entry name" value="CYTC"/>
    <property type="match status" value="1"/>
</dbReference>
<sequence length="391" mass="41979">MNPPPPQLWLNALLAAIDHAQRGLLRLWHALGLTGDSHGQPAWPWARRVVGETLLIDLGLARQLLWCLAAIVVAVLAVGLSLAWKRRRLPVLAIGALALVIAPWPSASLVLGPAVPTSFHTSPTNFDVGTIARGEQVYAAHCAACHGADGRGEGPLAQTLTRWPPTIVSPLLGRRADGEMFWHVLDGMRDARGAITMPAFAGELDDRDTWAVLDYMRVLSARTGAIVFGSWPVPLRLPELTVQCGGDAPRSLAAWRGAQRVRVVLADGLADGRRDTLPLEDPRFQTLVVTRDAQPLRDVPQFRAACTAVSPAAWDVFAQIAGIEGKRRIEGTTLLSDRDGWLRARAAAGEDAALLCKAGDGGGTGVRQDLTALVLEMDAEPVRFVKGGFVH</sequence>
<feature type="transmembrane region" description="Helical" evidence="5">
    <location>
        <begin position="63"/>
        <end position="84"/>
    </location>
</feature>
<evidence type="ECO:0000313" key="7">
    <source>
        <dbReference type="EMBL" id="PWK38144.1"/>
    </source>
</evidence>